<evidence type="ECO:0000259" key="13">
    <source>
        <dbReference type="Pfam" id="PF21088"/>
    </source>
</evidence>
<dbReference type="Gene3D" id="1.10.287.1260">
    <property type="match status" value="1"/>
</dbReference>
<name>A0A451D4D7_9GAMM</name>
<gene>
    <name evidence="14" type="primary">mscM</name>
    <name evidence="14" type="ORF">ERCISPPS3390_431</name>
</gene>
<dbReference type="Gene3D" id="3.30.70.100">
    <property type="match status" value="1"/>
</dbReference>
<dbReference type="PANTHER" id="PTHR30347:SF9">
    <property type="entry name" value="MINICONDUCTANCE MECHANOSENSITIVE CHANNEL MSCM"/>
    <property type="match status" value="1"/>
</dbReference>
<dbReference type="InterPro" id="IPR024393">
    <property type="entry name" value="MscS_porin"/>
</dbReference>
<keyword evidence="4 8" id="KW-0812">Transmembrane</keyword>
<feature type="transmembrane region" description="Helical" evidence="8">
    <location>
        <begin position="600"/>
        <end position="620"/>
    </location>
</feature>
<feature type="transmembrane region" description="Helical" evidence="8">
    <location>
        <begin position="831"/>
        <end position="851"/>
    </location>
</feature>
<dbReference type="Proteomes" id="UP000294338">
    <property type="component" value="Chromosome 1"/>
</dbReference>
<dbReference type="InterPro" id="IPR052702">
    <property type="entry name" value="MscS-like_channel"/>
</dbReference>
<organism evidence="14 15">
    <name type="scientific">Candidatus Erwinia haradaeae</name>
    <dbReference type="NCBI Taxonomy" id="1922217"/>
    <lineage>
        <taxon>Bacteria</taxon>
        <taxon>Pseudomonadati</taxon>
        <taxon>Pseudomonadota</taxon>
        <taxon>Gammaproteobacteria</taxon>
        <taxon>Enterobacterales</taxon>
        <taxon>Erwiniaceae</taxon>
        <taxon>Erwinia</taxon>
    </lineage>
</organism>
<dbReference type="PANTHER" id="PTHR30347">
    <property type="entry name" value="POTASSIUM CHANNEL RELATED"/>
    <property type="match status" value="1"/>
</dbReference>
<dbReference type="InterPro" id="IPR049278">
    <property type="entry name" value="MS_channel_C"/>
</dbReference>
<dbReference type="Pfam" id="PF21088">
    <property type="entry name" value="MS_channel_1st"/>
    <property type="match status" value="1"/>
</dbReference>
<comment type="similarity">
    <text evidence="2">Belongs to the MscS (TC 1.A.23) family.</text>
</comment>
<dbReference type="InterPro" id="IPR049142">
    <property type="entry name" value="MS_channel_1st"/>
</dbReference>
<feature type="transmembrane region" description="Helical" evidence="8">
    <location>
        <begin position="554"/>
        <end position="579"/>
    </location>
</feature>
<feature type="transmembrane region" description="Helical" evidence="8">
    <location>
        <begin position="788"/>
        <end position="811"/>
    </location>
</feature>
<dbReference type="SUPFAM" id="SSF82689">
    <property type="entry name" value="Mechanosensitive channel protein MscS (YggB), C-terminal domain"/>
    <property type="match status" value="1"/>
</dbReference>
<keyword evidence="3" id="KW-1003">Cell membrane</keyword>
<feature type="transmembrane region" description="Helical" evidence="8">
    <location>
        <begin position="700"/>
        <end position="721"/>
    </location>
</feature>
<evidence type="ECO:0000256" key="5">
    <source>
        <dbReference type="ARBA" id="ARBA00022989"/>
    </source>
</evidence>
<evidence type="ECO:0000256" key="6">
    <source>
        <dbReference type="ARBA" id="ARBA00023136"/>
    </source>
</evidence>
<keyword evidence="7" id="KW-0175">Coiled coil</keyword>
<evidence type="ECO:0000313" key="14">
    <source>
        <dbReference type="EMBL" id="VFP80562.1"/>
    </source>
</evidence>
<feature type="transmembrane region" description="Helical" evidence="8">
    <location>
        <begin position="632"/>
        <end position="652"/>
    </location>
</feature>
<dbReference type="SUPFAM" id="SSF82861">
    <property type="entry name" value="Mechanosensitive channel protein MscS (YggB), transmembrane region"/>
    <property type="match status" value="1"/>
</dbReference>
<feature type="domain" description="Mechanosensitive ion channel MscS" evidence="9">
    <location>
        <begin position="921"/>
        <end position="986"/>
    </location>
</feature>
<feature type="domain" description="Mechanosensitive ion channel inner membrane" evidence="10">
    <location>
        <begin position="481"/>
        <end position="817"/>
    </location>
</feature>
<reference evidence="14 15" key="1">
    <citation type="submission" date="2019-02" db="EMBL/GenBank/DDBJ databases">
        <authorList>
            <person name="Manzano-Marin A."/>
            <person name="Manzano-Marin A."/>
        </authorList>
    </citation>
    <scope>NUCLEOTIDE SEQUENCE [LARGE SCALE GENOMIC DNA]</scope>
    <source>
        <strain evidence="14 15">ErCisplendens/pseudotsugae</strain>
    </source>
</reference>
<keyword evidence="6 8" id="KW-0472">Membrane</keyword>
<dbReference type="InterPro" id="IPR011014">
    <property type="entry name" value="MscS_channel_TM-2"/>
</dbReference>
<evidence type="ECO:0000259" key="12">
    <source>
        <dbReference type="Pfam" id="PF21082"/>
    </source>
</evidence>
<dbReference type="RefSeq" id="WP_197095199.1">
    <property type="nucleotide sequence ID" value="NZ_LR217705.1"/>
</dbReference>
<dbReference type="SUPFAM" id="SSF50182">
    <property type="entry name" value="Sm-like ribonucleoproteins"/>
    <property type="match status" value="1"/>
</dbReference>
<feature type="domain" description="Mechanosensitive ion channel MscS porin" evidence="11">
    <location>
        <begin position="53"/>
        <end position="253"/>
    </location>
</feature>
<dbReference type="Gene3D" id="2.30.30.60">
    <property type="match status" value="1"/>
</dbReference>
<dbReference type="Pfam" id="PF21082">
    <property type="entry name" value="MS_channel_3rd"/>
    <property type="match status" value="1"/>
</dbReference>
<comment type="subcellular location">
    <subcellularLocation>
        <location evidence="1">Cell membrane</location>
        <topology evidence="1">Multi-pass membrane protein</topology>
    </subcellularLocation>
</comment>
<evidence type="ECO:0000256" key="1">
    <source>
        <dbReference type="ARBA" id="ARBA00004651"/>
    </source>
</evidence>
<dbReference type="InterPro" id="IPR023408">
    <property type="entry name" value="MscS_beta-dom_sf"/>
</dbReference>
<feature type="domain" description="Mechanosensitive ion channel MscS C-terminal" evidence="12">
    <location>
        <begin position="994"/>
        <end position="1077"/>
    </location>
</feature>
<dbReference type="EMBL" id="LR217705">
    <property type="protein sequence ID" value="VFP80562.1"/>
    <property type="molecule type" value="Genomic_DNA"/>
</dbReference>
<evidence type="ECO:0000313" key="15">
    <source>
        <dbReference type="Proteomes" id="UP000294338"/>
    </source>
</evidence>
<accession>A0A451D4D7</accession>
<dbReference type="NCBIfam" id="NF008180">
    <property type="entry name" value="PRK10929.1"/>
    <property type="match status" value="1"/>
</dbReference>
<evidence type="ECO:0000259" key="11">
    <source>
        <dbReference type="Pfam" id="PF12795"/>
    </source>
</evidence>
<evidence type="ECO:0000256" key="7">
    <source>
        <dbReference type="SAM" id="Coils"/>
    </source>
</evidence>
<dbReference type="AlphaFoldDB" id="A0A451D4D7"/>
<evidence type="ECO:0000259" key="9">
    <source>
        <dbReference type="Pfam" id="PF00924"/>
    </source>
</evidence>
<feature type="transmembrane region" description="Helical" evidence="8">
    <location>
        <begin position="673"/>
        <end position="694"/>
    </location>
</feature>
<protein>
    <submittedName>
        <fullName evidence="14">Miniconductance mechanosensitive channel MscM</fullName>
    </submittedName>
</protein>
<evidence type="ECO:0000256" key="8">
    <source>
        <dbReference type="SAM" id="Phobius"/>
    </source>
</evidence>
<keyword evidence="5 8" id="KW-1133">Transmembrane helix</keyword>
<feature type="transmembrane region" description="Helical" evidence="8">
    <location>
        <begin position="479"/>
        <end position="499"/>
    </location>
</feature>
<feature type="transmembrane region" description="Helical" evidence="8">
    <location>
        <begin position="520"/>
        <end position="542"/>
    </location>
</feature>
<evidence type="ECO:0000256" key="2">
    <source>
        <dbReference type="ARBA" id="ARBA00008017"/>
    </source>
</evidence>
<dbReference type="Pfam" id="PF12795">
    <property type="entry name" value="MscS_porin"/>
    <property type="match status" value="1"/>
</dbReference>
<dbReference type="Pfam" id="PF12794">
    <property type="entry name" value="MscS_TM"/>
    <property type="match status" value="1"/>
</dbReference>
<feature type="transmembrane region" description="Helical" evidence="8">
    <location>
        <begin position="910"/>
        <end position="933"/>
    </location>
</feature>
<dbReference type="InterPro" id="IPR006685">
    <property type="entry name" value="MscS_channel_2nd"/>
</dbReference>
<evidence type="ECO:0000259" key="10">
    <source>
        <dbReference type="Pfam" id="PF12794"/>
    </source>
</evidence>
<proteinExistence type="inferred from homology"/>
<feature type="transmembrane region" description="Helical" evidence="8">
    <location>
        <begin position="872"/>
        <end position="898"/>
    </location>
</feature>
<evidence type="ECO:0000256" key="3">
    <source>
        <dbReference type="ARBA" id="ARBA00022475"/>
    </source>
</evidence>
<evidence type="ECO:0000256" key="4">
    <source>
        <dbReference type="ARBA" id="ARBA00022692"/>
    </source>
</evidence>
<dbReference type="GO" id="GO:0008381">
    <property type="term" value="F:mechanosensitive monoatomic ion channel activity"/>
    <property type="evidence" value="ECO:0007669"/>
    <property type="project" value="UniProtKB-ARBA"/>
</dbReference>
<dbReference type="Pfam" id="PF00924">
    <property type="entry name" value="MS_channel_2nd"/>
    <property type="match status" value="1"/>
</dbReference>
<dbReference type="InterPro" id="IPR025692">
    <property type="entry name" value="MscS_IM_dom1"/>
</dbReference>
<feature type="coiled-coil region" evidence="7">
    <location>
        <begin position="214"/>
        <end position="241"/>
    </location>
</feature>
<dbReference type="GO" id="GO:0005886">
    <property type="term" value="C:plasma membrane"/>
    <property type="evidence" value="ECO:0007669"/>
    <property type="project" value="UniProtKB-SubCell"/>
</dbReference>
<dbReference type="InterPro" id="IPR011066">
    <property type="entry name" value="MscS_channel_C_sf"/>
</dbReference>
<sequence length="1098" mass="124836" precursor="true">MLYLFIITIGWICFQPVYGSNVQSTLQIIEKYEEPETLKNTTYQETSNHYHYILSTSLHWLKEYQKSVNRSQDYQNSIDNFPKQSREFHQKINEQTLYSQSVLTNMSVAELEKEIQKISKRIVKEYHQAKIENDRAQGINDSLSCLPDRQSILRHLLHNLSRQLHVLPSKTTTVEQLKQIQYQAELFAHKARLKELILEQLSANNRQELAHMQAEIHQRAAATLTKRLQGLRNQLQSQKQHSIDRVLENNEKLIKFHSETPNNIIEQFRINRELSLELKRQALRMDLVASQQRTAIIQTMQIRQALSTICEQSQWLGASNALGEALRALVARLPKIPKPQQLGSEMAELRAKRLYYADLLEQKTLAIHANHHFLNKKHKHILTSQLQTQCELLTSLLSGCDALTLELTKLNVSNSQLVDALNEVKDATHRYLFWTADVSALNMTYPVELLKDLQQFLSLDTLGQLSRAMVMMVTSRDTLLPIFLATMFVAFTVSSRHHFRSFLNRSASKVGKVTQDQFNLTIRTVFWSILVAMPLPVLWAALGYGLQHAWPYSIAVAIGDGVSASVPLLWGFMICNVFACQQGLFIVHFRWPKHRVALAMRFYTLCIGVVVPLIMMSIAFSTLSDRKFYPTLGRLCFIFICGVLSLVTASLKRAGISLNIDNKENYSSVINKILWNIMIIIPVIASLAACIGYLETSQALLARLETSLAIGFLCLVIYHIIRRWMLIQRRRIAFDRARNRRAEILSQRIRTGEKLTSYQQLADNIDTEETIINLDAISAQSLQLVRSLLTWIALISMIALWSEIHAAFSFLANIRLWDVSATIKGVDTIQAMTLGSVINAILVLIVTTQLVRNMPALLELALLQHLSLTPGTGYAIITSTKYLIIVLGSLTAFSLIGIDWSKLQWLVAGLSLGLGFGLQEIFANFISGLIILFEKPIRIGDTVTIRDLTGTITRINTRATTITDWDRKEIIVPNRSFITEQLINWSLSDSITRVVLSIPVSLTANSEQVRKVLLDAAQYCRFVLKNPPPEAFIVNVNQGIQLFELRVHAAEMEDRMPLRHDLHQLVLLGFKASGLEIPCPAFEIRMDLLSSQSSQRKR</sequence>
<feature type="domain" description="Mechanosensitive ion channel transmembrane helices 2/3" evidence="13">
    <location>
        <begin position="880"/>
        <end position="919"/>
    </location>
</feature>
<dbReference type="InterPro" id="IPR010920">
    <property type="entry name" value="LSM_dom_sf"/>
</dbReference>